<dbReference type="AlphaFoldDB" id="A0A1X4NL53"/>
<dbReference type="SUPFAM" id="SSF82861">
    <property type="entry name" value="Mechanosensitive channel protein MscS (YggB), transmembrane region"/>
    <property type="match status" value="1"/>
</dbReference>
<evidence type="ECO:0000256" key="3">
    <source>
        <dbReference type="ARBA" id="ARBA00022475"/>
    </source>
</evidence>
<evidence type="ECO:0000259" key="9">
    <source>
        <dbReference type="Pfam" id="PF21082"/>
    </source>
</evidence>
<feature type="transmembrane region" description="Helical" evidence="7">
    <location>
        <begin position="221"/>
        <end position="238"/>
    </location>
</feature>
<dbReference type="InterPro" id="IPR006685">
    <property type="entry name" value="MscS_channel_2nd"/>
</dbReference>
<comment type="similarity">
    <text evidence="2">Belongs to the MscS (TC 1.A.23) family.</text>
</comment>
<dbReference type="GO" id="GO:0005886">
    <property type="term" value="C:plasma membrane"/>
    <property type="evidence" value="ECO:0007669"/>
    <property type="project" value="UniProtKB-SubCell"/>
</dbReference>
<dbReference type="Gene3D" id="2.30.30.60">
    <property type="match status" value="1"/>
</dbReference>
<comment type="subcellular location">
    <subcellularLocation>
        <location evidence="1">Cell membrane</location>
        <topology evidence="1">Multi-pass membrane protein</topology>
    </subcellularLocation>
</comment>
<protein>
    <submittedName>
        <fullName evidence="10">Mechanosensitive ion channel protein MscS</fullName>
    </submittedName>
</protein>
<dbReference type="InterPro" id="IPR010920">
    <property type="entry name" value="LSM_dom_sf"/>
</dbReference>
<keyword evidence="11" id="KW-1185">Reference proteome</keyword>
<evidence type="ECO:0000256" key="6">
    <source>
        <dbReference type="ARBA" id="ARBA00023136"/>
    </source>
</evidence>
<dbReference type="InterPro" id="IPR011014">
    <property type="entry name" value="MscS_channel_TM-2"/>
</dbReference>
<dbReference type="Pfam" id="PF00924">
    <property type="entry name" value="MS_channel_2nd"/>
    <property type="match status" value="1"/>
</dbReference>
<feature type="transmembrane region" description="Helical" evidence="7">
    <location>
        <begin position="182"/>
        <end position="200"/>
    </location>
</feature>
<feature type="transmembrane region" description="Helical" evidence="7">
    <location>
        <begin position="244"/>
        <end position="264"/>
    </location>
</feature>
<sequence>MEWDLSEQPPIVRKAAEFALQGYEIALTWLVSPAAWSQFAILIVAYLAAVFVARRVRKPLTRVLTPPDDSSSIFTKPRLFLLLFIPLLMAVFAYAFAAIGEQVIRSVFGTGSVIAFGKRVFLLIAARIFVRDLVSDPFLKLLGKYVLLPAMALYAVGLLDVLTERLNETIIQLGNISFSVMALLRGVIAGAILFWLGRWSNDQSASYINRQEEMRPATRQLAAKAAELLIFGLAFILLMNIMGIPLTSLAVLGGAIGVGLGFGLQKIASNYISGVILLLEGQATVGDYVELDNGESGTIVRTTARAMILETFDGRWIVVPNEDFITTRVINYSDQGSANRLEVAFSVSYDTDINLVPDIIVEAVSKHPGVLQSPEPPDVELRGFGDSGIDFGVEFWVNGIDDGKNKYASDVLFLIWNALKAHNIEIPYPHRVIKMRNAPAVE</sequence>
<dbReference type="EMBL" id="JFKC01000007">
    <property type="protein sequence ID" value="OSQ50974.1"/>
    <property type="molecule type" value="Genomic_DNA"/>
</dbReference>
<evidence type="ECO:0000313" key="10">
    <source>
        <dbReference type="EMBL" id="OSQ50974.1"/>
    </source>
</evidence>
<evidence type="ECO:0000256" key="7">
    <source>
        <dbReference type="SAM" id="Phobius"/>
    </source>
</evidence>
<feature type="domain" description="Mechanosensitive ion channel MscS C-terminal" evidence="9">
    <location>
        <begin position="342"/>
        <end position="426"/>
    </location>
</feature>
<feature type="transmembrane region" description="Helical" evidence="7">
    <location>
        <begin position="142"/>
        <end position="162"/>
    </location>
</feature>
<dbReference type="Proteomes" id="UP000193926">
    <property type="component" value="Unassembled WGS sequence"/>
</dbReference>
<dbReference type="Gene3D" id="3.30.70.100">
    <property type="match status" value="1"/>
</dbReference>
<feature type="transmembrane region" description="Helical" evidence="7">
    <location>
        <begin position="35"/>
        <end position="53"/>
    </location>
</feature>
<dbReference type="PANTHER" id="PTHR30347">
    <property type="entry name" value="POTASSIUM CHANNEL RELATED"/>
    <property type="match status" value="1"/>
</dbReference>
<reference evidence="10 11" key="1">
    <citation type="submission" date="2014-03" db="EMBL/GenBank/DDBJ databases">
        <title>The draft genome sequence of Marivita geojedonensis KCTC 23882.</title>
        <authorList>
            <person name="Lai Q."/>
            <person name="Shao Z."/>
        </authorList>
    </citation>
    <scope>NUCLEOTIDE SEQUENCE [LARGE SCALE GENOMIC DNA]</scope>
    <source>
        <strain evidence="10 11">DPG-138</strain>
    </source>
</reference>
<dbReference type="SUPFAM" id="SSF82689">
    <property type="entry name" value="Mechanosensitive channel protein MscS (YggB), C-terminal domain"/>
    <property type="match status" value="1"/>
</dbReference>
<dbReference type="InterPro" id="IPR049278">
    <property type="entry name" value="MS_channel_C"/>
</dbReference>
<dbReference type="Gene3D" id="1.10.287.1260">
    <property type="match status" value="1"/>
</dbReference>
<dbReference type="InterPro" id="IPR052702">
    <property type="entry name" value="MscS-like_channel"/>
</dbReference>
<gene>
    <name evidence="10" type="ORF">MGEO_09580</name>
</gene>
<dbReference type="InterPro" id="IPR011066">
    <property type="entry name" value="MscS_channel_C_sf"/>
</dbReference>
<dbReference type="OrthoDB" id="9799209at2"/>
<dbReference type="GO" id="GO:0008381">
    <property type="term" value="F:mechanosensitive monoatomic ion channel activity"/>
    <property type="evidence" value="ECO:0007669"/>
    <property type="project" value="UniProtKB-ARBA"/>
</dbReference>
<accession>A0A1X4NL53</accession>
<keyword evidence="5 7" id="KW-1133">Transmembrane helix</keyword>
<dbReference type="InterPro" id="IPR023408">
    <property type="entry name" value="MscS_beta-dom_sf"/>
</dbReference>
<dbReference type="RefSeq" id="WP_085636531.1">
    <property type="nucleotide sequence ID" value="NZ_JFKC01000007.1"/>
</dbReference>
<name>A0A1X4NL53_9RHOB</name>
<evidence type="ECO:0000256" key="5">
    <source>
        <dbReference type="ARBA" id="ARBA00022989"/>
    </source>
</evidence>
<evidence type="ECO:0000259" key="8">
    <source>
        <dbReference type="Pfam" id="PF00924"/>
    </source>
</evidence>
<evidence type="ECO:0000313" key="11">
    <source>
        <dbReference type="Proteomes" id="UP000193926"/>
    </source>
</evidence>
<dbReference type="Pfam" id="PF21082">
    <property type="entry name" value="MS_channel_3rd"/>
    <property type="match status" value="1"/>
</dbReference>
<keyword evidence="3" id="KW-1003">Cell membrane</keyword>
<feature type="domain" description="Mechanosensitive ion channel MscS" evidence="8">
    <location>
        <begin position="267"/>
        <end position="333"/>
    </location>
</feature>
<comment type="caution">
    <text evidence="10">The sequence shown here is derived from an EMBL/GenBank/DDBJ whole genome shotgun (WGS) entry which is preliminary data.</text>
</comment>
<keyword evidence="4 7" id="KW-0812">Transmembrane</keyword>
<dbReference type="SUPFAM" id="SSF50182">
    <property type="entry name" value="Sm-like ribonucleoproteins"/>
    <property type="match status" value="1"/>
</dbReference>
<evidence type="ECO:0000256" key="1">
    <source>
        <dbReference type="ARBA" id="ARBA00004651"/>
    </source>
</evidence>
<organism evidence="10 11">
    <name type="scientific">Marivita geojedonensis</name>
    <dbReference type="NCBI Taxonomy" id="1123756"/>
    <lineage>
        <taxon>Bacteria</taxon>
        <taxon>Pseudomonadati</taxon>
        <taxon>Pseudomonadota</taxon>
        <taxon>Alphaproteobacteria</taxon>
        <taxon>Rhodobacterales</taxon>
        <taxon>Roseobacteraceae</taxon>
        <taxon>Marivita</taxon>
    </lineage>
</organism>
<feature type="transmembrane region" description="Helical" evidence="7">
    <location>
        <begin position="79"/>
        <end position="100"/>
    </location>
</feature>
<dbReference type="PANTHER" id="PTHR30347:SF1">
    <property type="entry name" value="MECHANOSENSITIVE CHANNEL MSCK"/>
    <property type="match status" value="1"/>
</dbReference>
<keyword evidence="6 7" id="KW-0472">Membrane</keyword>
<dbReference type="STRING" id="1123756.MGEO_09580"/>
<proteinExistence type="inferred from homology"/>
<feature type="transmembrane region" description="Helical" evidence="7">
    <location>
        <begin position="106"/>
        <end position="130"/>
    </location>
</feature>
<evidence type="ECO:0000256" key="2">
    <source>
        <dbReference type="ARBA" id="ARBA00008017"/>
    </source>
</evidence>
<evidence type="ECO:0000256" key="4">
    <source>
        <dbReference type="ARBA" id="ARBA00022692"/>
    </source>
</evidence>